<keyword evidence="2" id="KW-1185">Reference proteome</keyword>
<sequence>MKSPLLKAALRVSSSVFIFWLKDEIAFHYNIKSRKKRESMEIKEAVRGWLVSQVTLPRLSLPLTELTCCNKCNGTAVSVTSVVTLLTIVKYARCFHKITDYCLYFLERKKKGVG</sequence>
<proteinExistence type="predicted"/>
<evidence type="ECO:0000313" key="1">
    <source>
        <dbReference type="EMBL" id="KAK3778642.1"/>
    </source>
</evidence>
<protein>
    <submittedName>
        <fullName evidence="1">Uncharacterized protein</fullName>
    </submittedName>
</protein>
<gene>
    <name evidence="1" type="ORF">RRG08_012918</name>
</gene>
<accession>A0AAE1A0G3</accession>
<evidence type="ECO:0000313" key="2">
    <source>
        <dbReference type="Proteomes" id="UP001283361"/>
    </source>
</evidence>
<reference evidence="1" key="1">
    <citation type="journal article" date="2023" name="G3 (Bethesda)">
        <title>A reference genome for the long-term kleptoplast-retaining sea slug Elysia crispata morphotype clarki.</title>
        <authorList>
            <person name="Eastman K.E."/>
            <person name="Pendleton A.L."/>
            <person name="Shaikh M.A."/>
            <person name="Suttiyut T."/>
            <person name="Ogas R."/>
            <person name="Tomko P."/>
            <person name="Gavelis G."/>
            <person name="Widhalm J.R."/>
            <person name="Wisecaver J.H."/>
        </authorList>
    </citation>
    <scope>NUCLEOTIDE SEQUENCE</scope>
    <source>
        <strain evidence="1">ECLA1</strain>
    </source>
</reference>
<dbReference type="EMBL" id="JAWDGP010002895">
    <property type="protein sequence ID" value="KAK3778642.1"/>
    <property type="molecule type" value="Genomic_DNA"/>
</dbReference>
<name>A0AAE1A0G3_9GAST</name>
<dbReference type="AlphaFoldDB" id="A0AAE1A0G3"/>
<dbReference type="Proteomes" id="UP001283361">
    <property type="component" value="Unassembled WGS sequence"/>
</dbReference>
<organism evidence="1 2">
    <name type="scientific">Elysia crispata</name>
    <name type="common">lettuce slug</name>
    <dbReference type="NCBI Taxonomy" id="231223"/>
    <lineage>
        <taxon>Eukaryota</taxon>
        <taxon>Metazoa</taxon>
        <taxon>Spiralia</taxon>
        <taxon>Lophotrochozoa</taxon>
        <taxon>Mollusca</taxon>
        <taxon>Gastropoda</taxon>
        <taxon>Heterobranchia</taxon>
        <taxon>Euthyneura</taxon>
        <taxon>Panpulmonata</taxon>
        <taxon>Sacoglossa</taxon>
        <taxon>Placobranchoidea</taxon>
        <taxon>Plakobranchidae</taxon>
        <taxon>Elysia</taxon>
    </lineage>
</organism>
<comment type="caution">
    <text evidence="1">The sequence shown here is derived from an EMBL/GenBank/DDBJ whole genome shotgun (WGS) entry which is preliminary data.</text>
</comment>